<evidence type="ECO:0000256" key="2">
    <source>
        <dbReference type="ARBA" id="ARBA00022801"/>
    </source>
</evidence>
<dbReference type="GO" id="GO:0001147">
    <property type="term" value="F:transcription termination site sequence-specific DNA binding"/>
    <property type="evidence" value="ECO:0007669"/>
    <property type="project" value="TreeGrafter"/>
</dbReference>
<dbReference type="Gene3D" id="3.40.50.300">
    <property type="entry name" value="P-loop containing nucleotide triphosphate hydrolases"/>
    <property type="match status" value="2"/>
</dbReference>
<dbReference type="FunFam" id="3.40.50.300:FF:000326">
    <property type="entry name" value="P-loop containing nucleoside triphosphate hydrolase"/>
    <property type="match status" value="1"/>
</dbReference>
<dbReference type="GO" id="GO:0006369">
    <property type="term" value="P:termination of RNA polymerase II transcription"/>
    <property type="evidence" value="ECO:0007669"/>
    <property type="project" value="TreeGrafter"/>
</dbReference>
<dbReference type="STRING" id="37360.A0A0G4IGW0"/>
<dbReference type="CDD" id="cd18042">
    <property type="entry name" value="DEXXQc_SETX"/>
    <property type="match status" value="1"/>
</dbReference>
<dbReference type="OrthoDB" id="6513042at2759"/>
<evidence type="ECO:0000259" key="7">
    <source>
        <dbReference type="Pfam" id="PF13087"/>
    </source>
</evidence>
<feature type="domain" description="DNA2/NAM7 helicase helicase" evidence="6">
    <location>
        <begin position="1222"/>
        <end position="1357"/>
    </location>
</feature>
<evidence type="ECO:0008006" key="10">
    <source>
        <dbReference type="Google" id="ProtNLM"/>
    </source>
</evidence>
<keyword evidence="3" id="KW-0347">Helicase</keyword>
<reference evidence="8 9" key="1">
    <citation type="submission" date="2015-02" db="EMBL/GenBank/DDBJ databases">
        <authorList>
            <person name="Chooi Y.-H."/>
        </authorList>
    </citation>
    <scope>NUCLEOTIDE SEQUENCE [LARGE SCALE GENOMIC DNA]</scope>
    <source>
        <strain evidence="8">E3</strain>
    </source>
</reference>
<dbReference type="Pfam" id="PF13087">
    <property type="entry name" value="AAA_12"/>
    <property type="match status" value="1"/>
</dbReference>
<dbReference type="Pfam" id="PF13086">
    <property type="entry name" value="AAA_11"/>
    <property type="match status" value="2"/>
</dbReference>
<sequence>LTPSCSDRSTWGDSGCRGSALQTDITDVGSMTTGHVLRDLQIEAERVLLSPTSSQGERWGIYRRLIAAFDGVQHWWCQHGHLARFLAGLLEFPGSEPWEAFQTQLARSTCLACVSAWCSHANAFLVGLSQRYEQDSIDLLEKHMLAADVLRLSRAPREAVVFEALRRVQLLRDAGLYDAVVQLLLERLREAGSMDAVISDDSDGSLLPGSFVLCVSPFAVIRTLAQSLVRSRVVHVPALVVALRECLLLARRLPPTRHLPVSERGSATALWSGLSVLLSVMPDDGWPAYLDSAPSLMPNFVEQSGLIDTSDPDRCGFLARREDCAGEEVFVPIMSCLRSVLSNVPDCFWASTTVPPAVVDDALRHAVEFGRSSSTLYLSVSAVSVIPSCIVAMPPTLVETRAVSALHFLVHHIESTEQRRLQDAARSSLLELLSFLFDSRGSGSPGPALKVASRWISHVAALVTRDGIGQQDDVVRSNASMVLARAIDVNGVATSAGFSGRASAATLPGTPVVWIALSDVPADLFPPLVHAALLRAVRQCLAMPSFALQLQVSAPESQASIDVMSRMAQAYLGQVATFPDCISAVTRDFPSAIGDVLACHLFFHESSSALSNIIRIAAMGAATESPVPECLAVLLKSHAAVMGEAVNLCATLCSSDNVHAALDLLIGARGPYLLDVRRMLFWMDKLMSCSIENDSNEVILGKLLTKDNVSRFWSLVRRLLDTGPDLSDVDNFDSAFSAVFDIAVTMLDLYKSGLIPPDGVAPVAASVLRWLAMRDRLPTGVRRRWFRFLRALMRLSSEARETMTKGLSSHQSDVRWYYKEGATEQSQKNFLVHILPDLAPSWTASSLPTTSAPVGEPSMAKPMALPSAPPPPVIVRRKPSMDSTLLDRAWLEAEATNGRSRSSTVSAGGGHHQRNPGAFREAFQWMRDDAVQVKGNKDVPALSISDSKLRMVQASLAEQAAQARKRIVKKSSSSSAAVVAVPSPPRPPLSLESPRHLIELVLATHPVDLLVRQPPPVTKERRKAKVPTSFEAIWDYREHFGALIVEECRASISSDFILASKQDGPIVLCPQAIDKASQALLPGVAVLFSFVNASDKRMSDFAESDIAIVWPEDRAASSTPDDWSFVQFAYVEGRSSNRISFRVSRAPPDLTEPTSASSTSKPRKYSCIRIASMTTSLRQARALETVGRFRLSSSLVVAANSQPPAGVPLASATSGFAVPPSLNKVQQEAIEHCLTTTSPIVLLQGPPGTGKTTVIVALIQAILGLCSAPDDDAAGDRAKRTGWRKASSKKDLPHILLCAPSNAAADELTCRLISANIQGFPSGNPFPLIRLGNQGDKTSSAYSVSLEKLVGTVAATRVRSGKQEVQSKNSETVNRPESSVKVLRQELLSKANIVVCTLSGSGSPLLSNVAHGFHTVIVDEAGQAVEPDSLVPLQFSCRKLILVGDPKQLPPTVISQAADAKGLSRSLFERLEPVYPPVMLVQQYRMHPQICSFPSEQFYGGRLVTAIDRPPAAFHGDPFVVPYAFYDIAGNDIQVGQSRANRTEAVFIVKLLAHVNKILRGRAQPSIGVITPYQAQVREVCQQADKLNQQRPDVRTIDSFQGQERDVIVFSAVRASNADDHVSAGLGFVADPRRLNVALTRAKQSCLIVGCAATLAASNHVWRNLVDDAYRRSAVFRVDPKDLDGFFRSAPVAARQKRKRPASANERRQKRVVAPSESRDHGRAAPSAPVPARIPRKDPAAPTSSATARTVSSFNLDDILSSM</sequence>
<feature type="region of interest" description="Disordered" evidence="5">
    <location>
        <begin position="1692"/>
        <end position="1749"/>
    </location>
</feature>
<dbReference type="CDD" id="cd18808">
    <property type="entry name" value="SF1_C_Upf1"/>
    <property type="match status" value="1"/>
</dbReference>
<dbReference type="InterPro" id="IPR027417">
    <property type="entry name" value="P-loop_NTPase"/>
</dbReference>
<feature type="non-terminal residue" evidence="8">
    <location>
        <position position="1"/>
    </location>
</feature>
<evidence type="ECO:0000313" key="8">
    <source>
        <dbReference type="EMBL" id="CEO94433.1"/>
    </source>
</evidence>
<feature type="domain" description="DNA2/NAM7 helicase-like C-terminal" evidence="7">
    <location>
        <begin position="1463"/>
        <end position="1652"/>
    </location>
</feature>
<dbReference type="SUPFAM" id="SSF52540">
    <property type="entry name" value="P-loop containing nucleoside triphosphate hydrolases"/>
    <property type="match status" value="1"/>
</dbReference>
<dbReference type="InterPro" id="IPR041679">
    <property type="entry name" value="DNA2/NAM7-like_C"/>
</dbReference>
<keyword evidence="1" id="KW-0547">Nucleotide-binding</keyword>
<dbReference type="GO" id="GO:0016604">
    <property type="term" value="C:nuclear body"/>
    <property type="evidence" value="ECO:0007669"/>
    <property type="project" value="TreeGrafter"/>
</dbReference>
<organism evidence="8 9">
    <name type="scientific">Plasmodiophora brassicae</name>
    <name type="common">Clubroot disease agent</name>
    <dbReference type="NCBI Taxonomy" id="37360"/>
    <lineage>
        <taxon>Eukaryota</taxon>
        <taxon>Sar</taxon>
        <taxon>Rhizaria</taxon>
        <taxon>Endomyxa</taxon>
        <taxon>Phytomyxea</taxon>
        <taxon>Plasmodiophorida</taxon>
        <taxon>Plasmodiophoridae</taxon>
        <taxon>Plasmodiophora</taxon>
    </lineage>
</organism>
<evidence type="ECO:0000256" key="3">
    <source>
        <dbReference type="ARBA" id="ARBA00022806"/>
    </source>
</evidence>
<dbReference type="GO" id="GO:0004386">
    <property type="term" value="F:helicase activity"/>
    <property type="evidence" value="ECO:0007669"/>
    <property type="project" value="UniProtKB-KW"/>
</dbReference>
<protein>
    <recommendedName>
        <fullName evidence="10">AAA+ ATPase domain-containing protein</fullName>
    </recommendedName>
</protein>
<keyword evidence="4" id="KW-0067">ATP-binding</keyword>
<accession>A0A0G4IGW0</accession>
<dbReference type="PANTHER" id="PTHR10887">
    <property type="entry name" value="DNA2/NAM7 HELICASE FAMILY"/>
    <property type="match status" value="1"/>
</dbReference>
<feature type="domain" description="DNA2/NAM7 helicase helicase" evidence="6">
    <location>
        <begin position="1362"/>
        <end position="1456"/>
    </location>
</feature>
<dbReference type="InterPro" id="IPR047187">
    <property type="entry name" value="SF1_C_Upf1"/>
</dbReference>
<evidence type="ECO:0000256" key="5">
    <source>
        <dbReference type="SAM" id="MobiDB-lite"/>
    </source>
</evidence>
<evidence type="ECO:0000256" key="4">
    <source>
        <dbReference type="ARBA" id="ARBA00022840"/>
    </source>
</evidence>
<evidence type="ECO:0000313" key="9">
    <source>
        <dbReference type="Proteomes" id="UP000039324"/>
    </source>
</evidence>
<name>A0A0G4IGW0_PLABS</name>
<keyword evidence="2" id="KW-0378">Hydrolase</keyword>
<evidence type="ECO:0000259" key="6">
    <source>
        <dbReference type="Pfam" id="PF13086"/>
    </source>
</evidence>
<dbReference type="GO" id="GO:0005694">
    <property type="term" value="C:chromosome"/>
    <property type="evidence" value="ECO:0007669"/>
    <property type="project" value="UniProtKB-ARBA"/>
</dbReference>
<dbReference type="PANTHER" id="PTHR10887:SF495">
    <property type="entry name" value="HELICASE SENATAXIN ISOFORM X1-RELATED"/>
    <property type="match status" value="1"/>
</dbReference>
<proteinExistence type="predicted"/>
<dbReference type="InterPro" id="IPR045055">
    <property type="entry name" value="DNA2/NAM7-like"/>
</dbReference>
<gene>
    <name evidence="8" type="ORF">PBRA_000218</name>
</gene>
<evidence type="ECO:0000256" key="1">
    <source>
        <dbReference type="ARBA" id="ARBA00022741"/>
    </source>
</evidence>
<dbReference type="InterPro" id="IPR041677">
    <property type="entry name" value="DNA2/NAM7_AAA_11"/>
</dbReference>
<dbReference type="GO" id="GO:0005524">
    <property type="term" value="F:ATP binding"/>
    <property type="evidence" value="ECO:0007669"/>
    <property type="project" value="UniProtKB-KW"/>
</dbReference>
<dbReference type="GO" id="GO:0016787">
    <property type="term" value="F:hydrolase activity"/>
    <property type="evidence" value="ECO:0007669"/>
    <property type="project" value="UniProtKB-KW"/>
</dbReference>
<dbReference type="Proteomes" id="UP000039324">
    <property type="component" value="Unassembled WGS sequence"/>
</dbReference>
<dbReference type="EMBL" id="CDSF01000001">
    <property type="protein sequence ID" value="CEO94433.1"/>
    <property type="molecule type" value="Genomic_DNA"/>
</dbReference>
<keyword evidence="9" id="KW-1185">Reference proteome</keyword>